<dbReference type="Pfam" id="PF04199">
    <property type="entry name" value="Cyclase"/>
    <property type="match status" value="1"/>
</dbReference>
<feature type="region of interest" description="Disordered" evidence="1">
    <location>
        <begin position="1"/>
        <end position="21"/>
    </location>
</feature>
<dbReference type="Proteomes" id="UP001176468">
    <property type="component" value="Unassembled WGS sequence"/>
</dbReference>
<dbReference type="EMBL" id="JAUQSZ010000004">
    <property type="protein sequence ID" value="MDO7842153.1"/>
    <property type="molecule type" value="Genomic_DNA"/>
</dbReference>
<dbReference type="SUPFAM" id="SSF102198">
    <property type="entry name" value="Putative cyclase"/>
    <property type="match status" value="1"/>
</dbReference>
<sequence length="342" mass="37165">MTEPAPRRWTRRPEGSNWGDFGEDDQIGRMNLITPARRLAGVAEVREGLCFALSLPLDYPGWDDPILGRAPPVLSTRRLADAALFNFPFGRVIPGSRDLCCDDAVTLSTQYSTQWDSLAHWGRLFDADGNGVDEPVYYNGFRAGSDLPDADANGGSHARRLGIEHLAVAGAQGRGVLVDLTGVAPDARAVGHDALMALIAEQRVEVRTGDFLLLWTGLDEQLLAMNRQPDRKRLAQTAIELDGSDPALLRWIDESGIAAICSDNTAVETVVFGEDCCADGKSFLPLHELCLFKLGIHLGELWHLAELARWLRAHRRSAFLLTAPPLCLPGSVGSPVTPVATV</sequence>
<name>A0ABT8ZX66_9SPHN</name>
<gene>
    <name evidence="2" type="ORF">Q5H94_07435</name>
</gene>
<protein>
    <submittedName>
        <fullName evidence="2">Cyclase family protein</fullName>
    </submittedName>
</protein>
<dbReference type="PANTHER" id="PTHR34861:SF11">
    <property type="entry name" value="CYCLASE"/>
    <property type="match status" value="1"/>
</dbReference>
<organism evidence="2 3">
    <name type="scientific">Sphingomonas immobilis</name>
    <dbReference type="NCBI Taxonomy" id="3063997"/>
    <lineage>
        <taxon>Bacteria</taxon>
        <taxon>Pseudomonadati</taxon>
        <taxon>Pseudomonadota</taxon>
        <taxon>Alphaproteobacteria</taxon>
        <taxon>Sphingomonadales</taxon>
        <taxon>Sphingomonadaceae</taxon>
        <taxon>Sphingomonas</taxon>
    </lineage>
</organism>
<dbReference type="InterPro" id="IPR037175">
    <property type="entry name" value="KFase_sf"/>
</dbReference>
<dbReference type="RefSeq" id="WP_304560621.1">
    <property type="nucleotide sequence ID" value="NZ_JAUQSZ010000004.1"/>
</dbReference>
<evidence type="ECO:0000313" key="3">
    <source>
        <dbReference type="Proteomes" id="UP001176468"/>
    </source>
</evidence>
<comment type="caution">
    <text evidence="2">The sequence shown here is derived from an EMBL/GenBank/DDBJ whole genome shotgun (WGS) entry which is preliminary data.</text>
</comment>
<keyword evidence="3" id="KW-1185">Reference proteome</keyword>
<dbReference type="PANTHER" id="PTHR34861">
    <property type="match status" value="1"/>
</dbReference>
<dbReference type="InterPro" id="IPR007325">
    <property type="entry name" value="KFase/CYL"/>
</dbReference>
<reference evidence="2" key="1">
    <citation type="submission" date="2023-07" db="EMBL/GenBank/DDBJ databases">
        <authorList>
            <person name="Kim M.K."/>
        </authorList>
    </citation>
    <scope>NUCLEOTIDE SEQUENCE</scope>
    <source>
        <strain evidence="2">CA1-15</strain>
    </source>
</reference>
<proteinExistence type="predicted"/>
<evidence type="ECO:0000256" key="1">
    <source>
        <dbReference type="SAM" id="MobiDB-lite"/>
    </source>
</evidence>
<dbReference type="Gene3D" id="3.50.30.50">
    <property type="entry name" value="Putative cyclase"/>
    <property type="match status" value="1"/>
</dbReference>
<accession>A0ABT8ZX66</accession>
<evidence type="ECO:0000313" key="2">
    <source>
        <dbReference type="EMBL" id="MDO7842153.1"/>
    </source>
</evidence>